<feature type="transmembrane region" description="Helical" evidence="5">
    <location>
        <begin position="178"/>
        <end position="197"/>
    </location>
</feature>
<feature type="transmembrane region" description="Helical" evidence="5">
    <location>
        <begin position="245"/>
        <end position="269"/>
    </location>
</feature>
<dbReference type="InterPro" id="IPR036179">
    <property type="entry name" value="Ig-like_dom_sf"/>
</dbReference>
<evidence type="ECO:0000313" key="7">
    <source>
        <dbReference type="EMBL" id="KAH1165821.1"/>
    </source>
</evidence>
<dbReference type="InterPro" id="IPR013098">
    <property type="entry name" value="Ig_I-set"/>
</dbReference>
<keyword evidence="8" id="KW-1185">Reference proteome</keyword>
<keyword evidence="2" id="KW-0732">Signal</keyword>
<dbReference type="Proteomes" id="UP000827986">
    <property type="component" value="Unassembled WGS sequence"/>
</dbReference>
<evidence type="ECO:0000256" key="2">
    <source>
        <dbReference type="ARBA" id="ARBA00022729"/>
    </source>
</evidence>
<gene>
    <name evidence="7" type="ORF">KIL84_023380</name>
</gene>
<dbReference type="Gene3D" id="2.60.40.10">
    <property type="entry name" value="Immunoglobulins"/>
    <property type="match status" value="4"/>
</dbReference>
<keyword evidence="5" id="KW-0812">Transmembrane</keyword>
<dbReference type="GO" id="GO:0016020">
    <property type="term" value="C:membrane"/>
    <property type="evidence" value="ECO:0007669"/>
    <property type="project" value="UniProtKB-SubCell"/>
</dbReference>
<keyword evidence="5" id="KW-1133">Transmembrane helix</keyword>
<feature type="transmembrane region" description="Helical" evidence="5">
    <location>
        <begin position="707"/>
        <end position="726"/>
    </location>
</feature>
<dbReference type="AlphaFoldDB" id="A0A9D3WRV5"/>
<accession>A0A9D3WRV5</accession>
<dbReference type="PROSITE" id="PS50835">
    <property type="entry name" value="IG_LIKE"/>
    <property type="match status" value="2"/>
</dbReference>
<dbReference type="SMART" id="SM00408">
    <property type="entry name" value="IGc2"/>
    <property type="match status" value="2"/>
</dbReference>
<feature type="domain" description="Ig-like" evidence="6">
    <location>
        <begin position="464"/>
        <end position="546"/>
    </location>
</feature>
<dbReference type="PANTHER" id="PTHR12080">
    <property type="entry name" value="SIGNALING LYMPHOCYTIC ACTIVATION MOLECULE"/>
    <property type="match status" value="1"/>
</dbReference>
<evidence type="ECO:0000313" key="8">
    <source>
        <dbReference type="Proteomes" id="UP000827986"/>
    </source>
</evidence>
<comment type="caution">
    <text evidence="7">The sequence shown here is derived from an EMBL/GenBank/DDBJ whole genome shotgun (WGS) entry which is preliminary data.</text>
</comment>
<feature type="domain" description="Ig-like" evidence="6">
    <location>
        <begin position="84"/>
        <end position="166"/>
    </location>
</feature>
<keyword evidence="4" id="KW-0325">Glycoprotein</keyword>
<dbReference type="InterPro" id="IPR013783">
    <property type="entry name" value="Ig-like_fold"/>
</dbReference>
<reference evidence="7" key="1">
    <citation type="submission" date="2021-09" db="EMBL/GenBank/DDBJ databases">
        <title>The genome of Mauremys mutica provides insights into the evolution of semi-aquatic lifestyle.</title>
        <authorList>
            <person name="Gong S."/>
            <person name="Gao Y."/>
        </authorList>
    </citation>
    <scope>NUCLEOTIDE SEQUENCE</scope>
    <source>
        <strain evidence="7">MM-2020</strain>
        <tissue evidence="7">Muscle</tissue>
    </source>
</reference>
<feature type="transmembrane region" description="Helical" evidence="5">
    <location>
        <begin position="289"/>
        <end position="306"/>
    </location>
</feature>
<feature type="transmembrane region" description="Helical" evidence="5">
    <location>
        <begin position="327"/>
        <end position="351"/>
    </location>
</feature>
<sequence>MTFLQWEYLNGTTSHFIVQYHKGSPDPTAHAPSGGRVIFYPANGSLLLENVQETDNGIYAATINMVESEARRILLQVLKPVSRPQLWSNSLLVQSAIKLFCDVSEGRVDTIVWKKDGKHLPQERDFHLSKNLSILNIPEGQKSDCGSYSCNVSNEISWQESSLNLTIAGISPALQDSLRISVVALVFAAVSGWGLIVPFCQPEKLRIRGQLWRWLSAYIHGLVCVSSILASAAALLWMREEGPSAAFVLPEILLTYVILVTCLLTAVITVRPQKLNGFTSKASHRTLDFAAPGGVILVVLIAVLLIKKIHQLQEKDCTESVDLTATVSMAVASLLPLLAIFACLLLVVFQWTSEAARPLERKVAAVGSSVLLPAPDNIKDIKFIQWEYLNGTTSHFIVQYYVESQKPTLYPPYENRVVFYSPNGSLLLEKLQETDSGVYKVSINLFESEARTTLLKVLRPVSQPQIWSNSSLAGSPTELFCNVPEGTVENIAWEKEGGPLPQERCYLLSENDSVLHIGKGEKSDCGFYSCNVSNEISWQESSLNLTIVGISPLLELALKMSAVALVFALVSGMGFFILCCQSGKQRITVENWRWMIIFIQGMVCVSSILLFAATVLWTQEEGLSAAFILLEILLVYVITVTILISATLVFQPAKLSGFKTKPWQRIILDSAAPGAVILVVLFASLLLQKISQLQDRGCSQTVDLTGYAVTPAIISLFGLLTLFIWCEYPSGFIPVAVWS</sequence>
<feature type="transmembrane region" description="Helical" evidence="5">
    <location>
        <begin position="623"/>
        <end position="645"/>
    </location>
</feature>
<keyword evidence="3 5" id="KW-0472">Membrane</keyword>
<dbReference type="EMBL" id="JAHDVG010000488">
    <property type="protein sequence ID" value="KAH1165821.1"/>
    <property type="molecule type" value="Genomic_DNA"/>
</dbReference>
<evidence type="ECO:0000259" key="6">
    <source>
        <dbReference type="PROSITE" id="PS50835"/>
    </source>
</evidence>
<dbReference type="PANTHER" id="PTHR12080:SF59">
    <property type="entry name" value="HEPATIC AND GLIAL CELL ADHESION MOLECULE"/>
    <property type="match status" value="1"/>
</dbReference>
<feature type="transmembrane region" description="Helical" evidence="5">
    <location>
        <begin position="560"/>
        <end position="580"/>
    </location>
</feature>
<dbReference type="SUPFAM" id="SSF48726">
    <property type="entry name" value="Immunoglobulin"/>
    <property type="match status" value="3"/>
</dbReference>
<evidence type="ECO:0000256" key="1">
    <source>
        <dbReference type="ARBA" id="ARBA00004370"/>
    </source>
</evidence>
<dbReference type="InterPro" id="IPR013106">
    <property type="entry name" value="Ig_V-set"/>
</dbReference>
<name>A0A9D3WRV5_9SAUR</name>
<evidence type="ECO:0000256" key="5">
    <source>
        <dbReference type="SAM" id="Phobius"/>
    </source>
</evidence>
<feature type="transmembrane region" description="Helical" evidence="5">
    <location>
        <begin position="592"/>
        <end position="617"/>
    </location>
</feature>
<dbReference type="InterPro" id="IPR015631">
    <property type="entry name" value="CD2/SLAM_rcpt"/>
</dbReference>
<dbReference type="InterPro" id="IPR007110">
    <property type="entry name" value="Ig-like_dom"/>
</dbReference>
<dbReference type="SMART" id="SM00409">
    <property type="entry name" value="IG"/>
    <property type="match status" value="4"/>
</dbReference>
<dbReference type="InterPro" id="IPR003599">
    <property type="entry name" value="Ig_sub"/>
</dbReference>
<evidence type="ECO:0000256" key="4">
    <source>
        <dbReference type="ARBA" id="ARBA00023180"/>
    </source>
</evidence>
<dbReference type="InterPro" id="IPR003598">
    <property type="entry name" value="Ig_sub2"/>
</dbReference>
<protein>
    <recommendedName>
        <fullName evidence="6">Ig-like domain-containing protein</fullName>
    </recommendedName>
</protein>
<feature type="transmembrane region" description="Helical" evidence="5">
    <location>
        <begin position="217"/>
        <end position="238"/>
    </location>
</feature>
<organism evidence="7 8">
    <name type="scientific">Mauremys mutica</name>
    <name type="common">yellowpond turtle</name>
    <dbReference type="NCBI Taxonomy" id="74926"/>
    <lineage>
        <taxon>Eukaryota</taxon>
        <taxon>Metazoa</taxon>
        <taxon>Chordata</taxon>
        <taxon>Craniata</taxon>
        <taxon>Vertebrata</taxon>
        <taxon>Euteleostomi</taxon>
        <taxon>Archelosauria</taxon>
        <taxon>Testudinata</taxon>
        <taxon>Testudines</taxon>
        <taxon>Cryptodira</taxon>
        <taxon>Durocryptodira</taxon>
        <taxon>Testudinoidea</taxon>
        <taxon>Geoemydidae</taxon>
        <taxon>Geoemydinae</taxon>
        <taxon>Mauremys</taxon>
    </lineage>
</organism>
<comment type="subcellular location">
    <subcellularLocation>
        <location evidence="1">Membrane</location>
    </subcellularLocation>
</comment>
<dbReference type="Pfam" id="PF07679">
    <property type="entry name" value="I-set"/>
    <property type="match status" value="2"/>
</dbReference>
<dbReference type="Pfam" id="PF07686">
    <property type="entry name" value="V-set"/>
    <property type="match status" value="1"/>
</dbReference>
<evidence type="ECO:0000256" key="3">
    <source>
        <dbReference type="ARBA" id="ARBA00023136"/>
    </source>
</evidence>
<dbReference type="GO" id="GO:0005911">
    <property type="term" value="C:cell-cell junction"/>
    <property type="evidence" value="ECO:0007669"/>
    <property type="project" value="TreeGrafter"/>
</dbReference>
<proteinExistence type="predicted"/>
<feature type="transmembrane region" description="Helical" evidence="5">
    <location>
        <begin position="666"/>
        <end position="687"/>
    </location>
</feature>